<dbReference type="EMBL" id="VSSQ01066264">
    <property type="protein sequence ID" value="MPN18845.1"/>
    <property type="molecule type" value="Genomic_DNA"/>
</dbReference>
<organism evidence="1">
    <name type="scientific">bioreactor metagenome</name>
    <dbReference type="NCBI Taxonomy" id="1076179"/>
    <lineage>
        <taxon>unclassified sequences</taxon>
        <taxon>metagenomes</taxon>
        <taxon>ecological metagenomes</taxon>
    </lineage>
</organism>
<gene>
    <name evidence="1" type="ORF">SDC9_166210</name>
</gene>
<evidence type="ECO:0008006" key="2">
    <source>
        <dbReference type="Google" id="ProtNLM"/>
    </source>
</evidence>
<comment type="caution">
    <text evidence="1">The sequence shown here is derived from an EMBL/GenBank/DDBJ whole genome shotgun (WGS) entry which is preliminary data.</text>
</comment>
<sequence length="91" mass="9676">MQATAGNLTFTGPGLALTNQVSLSKQIKNLGPAKMNLSLNHNNGVFKGSVVIPGQTRPQSFRGVILLNELMGFGFLPIGERTVPVTFEPVP</sequence>
<proteinExistence type="predicted"/>
<evidence type="ECO:0000313" key="1">
    <source>
        <dbReference type="EMBL" id="MPN18845.1"/>
    </source>
</evidence>
<name>A0A645FWM0_9ZZZZ</name>
<protein>
    <recommendedName>
        <fullName evidence="2">AsmA-like C-terminal domain-containing protein</fullName>
    </recommendedName>
</protein>
<accession>A0A645FWM0</accession>
<dbReference type="AlphaFoldDB" id="A0A645FWM0"/>
<reference evidence="1" key="1">
    <citation type="submission" date="2019-08" db="EMBL/GenBank/DDBJ databases">
        <authorList>
            <person name="Kucharzyk K."/>
            <person name="Murdoch R.W."/>
            <person name="Higgins S."/>
            <person name="Loffler F."/>
        </authorList>
    </citation>
    <scope>NUCLEOTIDE SEQUENCE</scope>
</reference>